<dbReference type="Proteomes" id="UP001157161">
    <property type="component" value="Unassembled WGS sequence"/>
</dbReference>
<dbReference type="AlphaFoldDB" id="A0AA37UHJ1"/>
<protein>
    <submittedName>
        <fullName evidence="1">Uncharacterized protein</fullName>
    </submittedName>
</protein>
<dbReference type="InterPro" id="IPR029046">
    <property type="entry name" value="LolA/LolB/LppX"/>
</dbReference>
<dbReference type="SUPFAM" id="SSF89392">
    <property type="entry name" value="Prokaryotic lipoproteins and lipoprotein localization factors"/>
    <property type="match status" value="1"/>
</dbReference>
<gene>
    <name evidence="1" type="ORF">GCM10025875_07210</name>
</gene>
<accession>A0AA37UHJ1</accession>
<keyword evidence="2" id="KW-1185">Reference proteome</keyword>
<comment type="caution">
    <text evidence="1">The sequence shown here is derived from an EMBL/GenBank/DDBJ whole genome shotgun (WGS) entry which is preliminary data.</text>
</comment>
<reference evidence="1" key="1">
    <citation type="journal article" date="2014" name="Int. J. Syst. Evol. Microbiol.">
        <title>Complete genome sequence of Corynebacterium casei LMG S-19264T (=DSM 44701T), isolated from a smear-ripened cheese.</title>
        <authorList>
            <consortium name="US DOE Joint Genome Institute (JGI-PGF)"/>
            <person name="Walter F."/>
            <person name="Albersmeier A."/>
            <person name="Kalinowski J."/>
            <person name="Ruckert C."/>
        </authorList>
    </citation>
    <scope>NUCLEOTIDE SEQUENCE</scope>
    <source>
        <strain evidence="1">NBRC 112290</strain>
    </source>
</reference>
<organism evidence="1 2">
    <name type="scientific">Litorihabitans aurantiacus</name>
    <dbReference type="NCBI Taxonomy" id="1930061"/>
    <lineage>
        <taxon>Bacteria</taxon>
        <taxon>Bacillati</taxon>
        <taxon>Actinomycetota</taxon>
        <taxon>Actinomycetes</taxon>
        <taxon>Micrococcales</taxon>
        <taxon>Beutenbergiaceae</taxon>
        <taxon>Litorihabitans</taxon>
    </lineage>
</organism>
<dbReference type="EMBL" id="BSUM01000001">
    <property type="protein sequence ID" value="GMA30729.1"/>
    <property type="molecule type" value="Genomic_DNA"/>
</dbReference>
<name>A0AA37UHJ1_9MICO</name>
<reference evidence="1" key="2">
    <citation type="submission" date="2023-02" db="EMBL/GenBank/DDBJ databases">
        <authorList>
            <person name="Sun Q."/>
            <person name="Mori K."/>
        </authorList>
    </citation>
    <scope>NUCLEOTIDE SEQUENCE</scope>
    <source>
        <strain evidence="1">NBRC 112290</strain>
    </source>
</reference>
<proteinExistence type="predicted"/>
<sequence>MTQPDPAVIGHGADGLVTRARIANVKFFPRLLALSVLPLPLMACGVDADTAEPSIDPVDPAATAEGGDEDTFADRLGRSLNAERTFEFEVEMTSPGTNPVQLMNGRVDSSTEPVELDVSLDDSGDPTKPTVTRSVDGVVYFGVGDSRGKYYIIDPAEGSPWGSADELLAAADPLNLWSDALTAITRARYLGIENVDGMDLGRYSATFDLRQILPDEDLGTLPAFYEINADFWFDEDNHLRIVERDLWGDLEVTTLHSWGAAFEIVPPGADELLLAHW</sequence>
<evidence type="ECO:0000313" key="1">
    <source>
        <dbReference type="EMBL" id="GMA30729.1"/>
    </source>
</evidence>
<evidence type="ECO:0000313" key="2">
    <source>
        <dbReference type="Proteomes" id="UP001157161"/>
    </source>
</evidence>
<dbReference type="Gene3D" id="2.50.20.20">
    <property type="match status" value="1"/>
</dbReference>